<dbReference type="PATRIC" id="fig|743966.3.peg.107"/>
<dbReference type="InterPro" id="IPR041636">
    <property type="entry name" value="RNase_J_C"/>
</dbReference>
<feature type="domain" description="Ribonuclease J beta-CASP" evidence="2">
    <location>
        <begin position="223"/>
        <end position="349"/>
    </location>
</feature>
<evidence type="ECO:0000259" key="2">
    <source>
        <dbReference type="Pfam" id="PF22505"/>
    </source>
</evidence>
<dbReference type="eggNOG" id="COG0595">
    <property type="taxonomic scope" value="Bacteria"/>
</dbReference>
<dbReference type="SUPFAM" id="SSF56281">
    <property type="entry name" value="Metallo-hydrolase/oxidoreductase"/>
    <property type="match status" value="1"/>
</dbReference>
<organism evidence="3 4">
    <name type="scientific">Mesomycoplasma bovoculi M165/69</name>
    <dbReference type="NCBI Taxonomy" id="743966"/>
    <lineage>
        <taxon>Bacteria</taxon>
        <taxon>Bacillati</taxon>
        <taxon>Mycoplasmatota</taxon>
        <taxon>Mycoplasmoidales</taxon>
        <taxon>Metamycoplasmataceae</taxon>
        <taxon>Mesomycoplasma</taxon>
    </lineage>
</organism>
<proteinExistence type="predicted"/>
<dbReference type="PANTHER" id="PTHR43694">
    <property type="entry name" value="RIBONUCLEASE J"/>
    <property type="match status" value="1"/>
</dbReference>
<dbReference type="KEGG" id="mbc:MYB_00545"/>
<evidence type="ECO:0000313" key="3">
    <source>
        <dbReference type="EMBL" id="AHH45120.1"/>
    </source>
</evidence>
<protein>
    <submittedName>
        <fullName evidence="3">Uncharacterized protein</fullName>
    </submittedName>
</protein>
<reference evidence="3 4" key="1">
    <citation type="journal article" date="2014" name="Genome Announc.">
        <title>Complete Genome Sequence of Mycoplasma bovoculi Strain M165/69T (ATCC 29104).</title>
        <authorList>
            <person name="Calcutt M.J."/>
            <person name="Foecking M.F."/>
        </authorList>
    </citation>
    <scope>NUCLEOTIDE SEQUENCE [LARGE SCALE GENOMIC DNA]</scope>
    <source>
        <strain evidence="3">M165/69</strain>
    </source>
</reference>
<dbReference type="HOGENOM" id="CLU_008727_3_2_14"/>
<dbReference type="Pfam" id="PF22505">
    <property type="entry name" value="RNase_J_b_CASP"/>
    <property type="match status" value="1"/>
</dbReference>
<gene>
    <name evidence="3" type="ORF">MYB_00545</name>
</gene>
<dbReference type="EMBL" id="CP007154">
    <property type="protein sequence ID" value="AHH45120.1"/>
    <property type="molecule type" value="Genomic_DNA"/>
</dbReference>
<dbReference type="InterPro" id="IPR055132">
    <property type="entry name" value="RNase_J_b_CASP"/>
</dbReference>
<dbReference type="Pfam" id="PF17770">
    <property type="entry name" value="RNase_J_C"/>
    <property type="match status" value="1"/>
</dbReference>
<dbReference type="AlphaFoldDB" id="W5UTG9"/>
<dbReference type="RefSeq" id="WP_022934919.1">
    <property type="nucleotide sequence ID" value="NZ_CP007154.1"/>
</dbReference>
<accession>W5UTG9</accession>
<feature type="domain" description="Ribonuclease J C-terminal" evidence="1">
    <location>
        <begin position="457"/>
        <end position="556"/>
    </location>
</feature>
<dbReference type="Proteomes" id="UP000019229">
    <property type="component" value="Chromosome"/>
</dbReference>
<dbReference type="STRING" id="743966.MYB_00545"/>
<dbReference type="Gene3D" id="3.40.50.10710">
    <property type="entry name" value="Metallo-hydrolase/oxidoreductase"/>
    <property type="match status" value="1"/>
</dbReference>
<evidence type="ECO:0000313" key="4">
    <source>
        <dbReference type="Proteomes" id="UP000019229"/>
    </source>
</evidence>
<dbReference type="InterPro" id="IPR036866">
    <property type="entry name" value="RibonucZ/Hydroxyglut_hydro"/>
</dbReference>
<dbReference type="Gene3D" id="3.60.15.10">
    <property type="entry name" value="Ribonuclease Z/Hydroxyacylglutathione hydrolase-like"/>
    <property type="match status" value="1"/>
</dbReference>
<dbReference type="Gene3D" id="3.10.20.580">
    <property type="match status" value="1"/>
</dbReference>
<name>W5UTG9_9BACT</name>
<dbReference type="PANTHER" id="PTHR43694:SF1">
    <property type="entry name" value="RIBONUCLEASE J"/>
    <property type="match status" value="1"/>
</dbReference>
<dbReference type="OrthoDB" id="401053at2"/>
<dbReference type="InterPro" id="IPR042173">
    <property type="entry name" value="RNase_J_2"/>
</dbReference>
<dbReference type="CDD" id="cd07714">
    <property type="entry name" value="RNaseJ_MBL-fold"/>
    <property type="match status" value="1"/>
</dbReference>
<sequence>MAKISFFALGGQDENGKNCYVLEIDDNIFVINAGVKIPLNSNIGIDTIIPDFSYLEKNSNKIKGIFITDAKNESFSALPWLVMKIKKIKIFCSVFTKSLIIERMNKYFINSQDYEIHTISSKTNFGKDISVIPINLAGSIPGILGLNFMTEDGVILFMTNFLVGNLGIYGNTNLAKIQQLCKHPKGILALIADSGRSNYPGKTIDKIFAKKFLESTFLAADSKSRIIVGAYDEEMLSIQEIVDLAIKFKRKITTYGKKYDKLYDMISKLESKNKTIQHSRPNFFDYKLANKENNSVVLITSSPERIHTRFERILNKEDVVFKLKQSDHVIMITPPINGMEQAHAKVLDEIAKVTSNLIDINEADFSTCRPSRDDLLELIQATQPKYFFPIQGLFRYLVVAGNLAYKAKVPKQNILILQNKRAVNFINGVLFSSKKSIKCDSEVFVDGFGVGDISSEVLREREMLSRDGVIIISFLLDYKTKKIVSKPNIIEYGILSKENRTDVHKIIENIIATNFQSITKINDKIVKEIQEKIQKAIKRKMFRFYDKEPVVSVLIQNSLGDK</sequence>
<evidence type="ECO:0000259" key="1">
    <source>
        <dbReference type="Pfam" id="PF17770"/>
    </source>
</evidence>
<keyword evidence="4" id="KW-1185">Reference proteome</keyword>